<dbReference type="SMART" id="SM00388">
    <property type="entry name" value="HisKA"/>
    <property type="match status" value="1"/>
</dbReference>
<dbReference type="PANTHER" id="PTHR43711:SF1">
    <property type="entry name" value="HISTIDINE KINASE 1"/>
    <property type="match status" value="1"/>
</dbReference>
<evidence type="ECO:0000313" key="20">
    <source>
        <dbReference type="EMBL" id="SFM14250.1"/>
    </source>
</evidence>
<dbReference type="Gene3D" id="3.30.450.350">
    <property type="entry name" value="CHASE domain"/>
    <property type="match status" value="1"/>
</dbReference>
<keyword evidence="13" id="KW-0902">Two-component regulatory system</keyword>
<dbReference type="InterPro" id="IPR042240">
    <property type="entry name" value="CHASE_sf"/>
</dbReference>
<dbReference type="InterPro" id="IPR006189">
    <property type="entry name" value="CHASE_dom"/>
</dbReference>
<protein>
    <recommendedName>
        <fullName evidence="4">histidine kinase</fullName>
        <ecNumber evidence="4">2.7.13.3</ecNumber>
    </recommendedName>
</protein>
<evidence type="ECO:0000256" key="12">
    <source>
        <dbReference type="ARBA" id="ARBA00022989"/>
    </source>
</evidence>
<evidence type="ECO:0000256" key="2">
    <source>
        <dbReference type="ARBA" id="ARBA00004236"/>
    </source>
</evidence>
<evidence type="ECO:0000256" key="8">
    <source>
        <dbReference type="ARBA" id="ARBA00022692"/>
    </source>
</evidence>
<feature type="domain" description="PAS" evidence="17">
    <location>
        <begin position="304"/>
        <end position="380"/>
    </location>
</feature>
<dbReference type="SMART" id="SM01079">
    <property type="entry name" value="CHASE"/>
    <property type="match status" value="1"/>
</dbReference>
<evidence type="ECO:0000256" key="6">
    <source>
        <dbReference type="ARBA" id="ARBA00022553"/>
    </source>
</evidence>
<keyword evidence="6" id="KW-0597">Phosphoprotein</keyword>
<dbReference type="InterPro" id="IPR005467">
    <property type="entry name" value="His_kinase_dom"/>
</dbReference>
<dbReference type="CDD" id="cd00082">
    <property type="entry name" value="HisKA"/>
    <property type="match status" value="1"/>
</dbReference>
<dbReference type="InterPro" id="IPR000700">
    <property type="entry name" value="PAS-assoc_C"/>
</dbReference>
<evidence type="ECO:0000256" key="3">
    <source>
        <dbReference type="ARBA" id="ARBA00004314"/>
    </source>
</evidence>
<keyword evidence="5" id="KW-1003">Cell membrane</keyword>
<keyword evidence="10" id="KW-0418">Kinase</keyword>
<dbReference type="PANTHER" id="PTHR43711">
    <property type="entry name" value="TWO-COMPONENT HISTIDINE KINASE"/>
    <property type="match status" value="1"/>
</dbReference>
<dbReference type="Pfam" id="PF00512">
    <property type="entry name" value="HisKA"/>
    <property type="match status" value="1"/>
</dbReference>
<name>A0A1I4NG51_9GAMM</name>
<dbReference type="SMART" id="SM00086">
    <property type="entry name" value="PAC"/>
    <property type="match status" value="1"/>
</dbReference>
<dbReference type="PROSITE" id="PS50839">
    <property type="entry name" value="CHASE"/>
    <property type="match status" value="1"/>
</dbReference>
<dbReference type="InterPro" id="IPR001610">
    <property type="entry name" value="PAC"/>
</dbReference>
<evidence type="ECO:0000256" key="5">
    <source>
        <dbReference type="ARBA" id="ARBA00022475"/>
    </source>
</evidence>
<organism evidence="20 21">
    <name type="scientific">Halopseudomonas yangmingensis</name>
    <dbReference type="NCBI Taxonomy" id="1720063"/>
    <lineage>
        <taxon>Bacteria</taxon>
        <taxon>Pseudomonadati</taxon>
        <taxon>Pseudomonadota</taxon>
        <taxon>Gammaproteobacteria</taxon>
        <taxon>Pseudomonadales</taxon>
        <taxon>Pseudomonadaceae</taxon>
        <taxon>Halopseudomonas</taxon>
    </lineage>
</organism>
<dbReference type="SMART" id="SM00387">
    <property type="entry name" value="HATPase_c"/>
    <property type="match status" value="1"/>
</dbReference>
<keyword evidence="8 15" id="KW-0812">Transmembrane</keyword>
<dbReference type="CDD" id="cd00130">
    <property type="entry name" value="PAS"/>
    <property type="match status" value="1"/>
</dbReference>
<dbReference type="PRINTS" id="PR00344">
    <property type="entry name" value="BCTRLSENSOR"/>
</dbReference>
<evidence type="ECO:0000256" key="11">
    <source>
        <dbReference type="ARBA" id="ARBA00022840"/>
    </source>
</evidence>
<evidence type="ECO:0000256" key="13">
    <source>
        <dbReference type="ARBA" id="ARBA00023012"/>
    </source>
</evidence>
<gene>
    <name evidence="20" type="ORF">SAMN05216217_101281</name>
</gene>
<keyword evidence="11" id="KW-0067">ATP-binding</keyword>
<dbReference type="FunFam" id="1.10.287.130:FF:000001">
    <property type="entry name" value="Two-component sensor histidine kinase"/>
    <property type="match status" value="1"/>
</dbReference>
<comment type="catalytic activity">
    <reaction evidence="1">
        <text>ATP + protein L-histidine = ADP + protein N-phospho-L-histidine.</text>
        <dbReference type="EC" id="2.7.13.3"/>
    </reaction>
</comment>
<proteinExistence type="predicted"/>
<accession>A0A1I4NG51</accession>
<dbReference type="InterPro" id="IPR036097">
    <property type="entry name" value="HisK_dim/P_sf"/>
</dbReference>
<dbReference type="Proteomes" id="UP000243629">
    <property type="component" value="Unassembled WGS sequence"/>
</dbReference>
<keyword evidence="12 15" id="KW-1133">Transmembrane helix</keyword>
<dbReference type="NCBIfam" id="TIGR00229">
    <property type="entry name" value="sensory_box"/>
    <property type="match status" value="1"/>
</dbReference>
<dbReference type="AlphaFoldDB" id="A0A1I4NG51"/>
<evidence type="ECO:0000256" key="10">
    <source>
        <dbReference type="ARBA" id="ARBA00022777"/>
    </source>
</evidence>
<evidence type="ECO:0000259" key="18">
    <source>
        <dbReference type="PROSITE" id="PS50113"/>
    </source>
</evidence>
<dbReference type="InterPro" id="IPR036890">
    <property type="entry name" value="HATPase_C_sf"/>
</dbReference>
<dbReference type="SUPFAM" id="SSF55785">
    <property type="entry name" value="PYP-like sensor domain (PAS domain)"/>
    <property type="match status" value="1"/>
</dbReference>
<evidence type="ECO:0000256" key="1">
    <source>
        <dbReference type="ARBA" id="ARBA00000085"/>
    </source>
</evidence>
<dbReference type="GO" id="GO:0005886">
    <property type="term" value="C:plasma membrane"/>
    <property type="evidence" value="ECO:0007669"/>
    <property type="project" value="UniProtKB-SubCell"/>
</dbReference>
<dbReference type="EC" id="2.7.13.3" evidence="4"/>
<dbReference type="Gene3D" id="1.10.287.130">
    <property type="match status" value="1"/>
</dbReference>
<dbReference type="GO" id="GO:0005524">
    <property type="term" value="F:ATP binding"/>
    <property type="evidence" value="ECO:0007669"/>
    <property type="project" value="UniProtKB-KW"/>
</dbReference>
<keyword evidence="9" id="KW-0547">Nucleotide-binding</keyword>
<dbReference type="GO" id="GO:0045121">
    <property type="term" value="C:membrane raft"/>
    <property type="evidence" value="ECO:0007669"/>
    <property type="project" value="UniProtKB-SubCell"/>
</dbReference>
<dbReference type="FunFam" id="3.30.565.10:FF:000023">
    <property type="entry name" value="PAS domain-containing sensor histidine kinase"/>
    <property type="match status" value="1"/>
</dbReference>
<evidence type="ECO:0000313" key="21">
    <source>
        <dbReference type="Proteomes" id="UP000243629"/>
    </source>
</evidence>
<dbReference type="OrthoDB" id="7051794at2"/>
<dbReference type="InterPro" id="IPR003594">
    <property type="entry name" value="HATPase_dom"/>
</dbReference>
<feature type="domain" description="Histidine kinase" evidence="16">
    <location>
        <begin position="449"/>
        <end position="667"/>
    </location>
</feature>
<dbReference type="InterPro" id="IPR004358">
    <property type="entry name" value="Sig_transdc_His_kin-like_C"/>
</dbReference>
<evidence type="ECO:0000256" key="4">
    <source>
        <dbReference type="ARBA" id="ARBA00012438"/>
    </source>
</evidence>
<dbReference type="PROSITE" id="PS50109">
    <property type="entry name" value="HIS_KIN"/>
    <property type="match status" value="1"/>
</dbReference>
<feature type="transmembrane region" description="Helical" evidence="15">
    <location>
        <begin position="261"/>
        <end position="282"/>
    </location>
</feature>
<dbReference type="RefSeq" id="WP_093471635.1">
    <property type="nucleotide sequence ID" value="NZ_FOUI01000001.1"/>
</dbReference>
<dbReference type="GO" id="GO:0000155">
    <property type="term" value="F:phosphorelay sensor kinase activity"/>
    <property type="evidence" value="ECO:0007669"/>
    <property type="project" value="InterPro"/>
</dbReference>
<evidence type="ECO:0000259" key="16">
    <source>
        <dbReference type="PROSITE" id="PS50109"/>
    </source>
</evidence>
<dbReference type="PROSITE" id="PS50113">
    <property type="entry name" value="PAC"/>
    <property type="match status" value="1"/>
</dbReference>
<keyword evidence="7" id="KW-0808">Transferase</keyword>
<evidence type="ECO:0000256" key="14">
    <source>
        <dbReference type="ARBA" id="ARBA00023136"/>
    </source>
</evidence>
<dbReference type="Pfam" id="PF02518">
    <property type="entry name" value="HATPase_c"/>
    <property type="match status" value="1"/>
</dbReference>
<dbReference type="EMBL" id="FOUI01000001">
    <property type="protein sequence ID" value="SFM14250.1"/>
    <property type="molecule type" value="Genomic_DNA"/>
</dbReference>
<sequence>MPARSLRSRLAPYLLVGLCFALLLALFEYALQLRETLQQSRQQEMLHDQAARLRMQLESEINAAAFLATGVESYVVAREGQVNSDEVQRILALVFERGRHFRNIGIAPDNRIRWVFPLAGNEAAVGFDYTEHPQQWADVQRVMLSTRGILSGPLELVQGGRGLVYRAPIRIGGEYWGLLTTVIDADSLFALLPAPDRPDALRVALRHASGADGPGAVFYGDPALFQRDQQPLLLSLPGEADWEMAYALPAPSSSAFWMIRAGGYLLCLLLAMLAALALRLLWQRNLLRRLETLVEQRSGELADTNELLSSVLASARAFAIVAVDLNGIIQVFNAGAERMLGYPADEVVGKRPVTLFLLGDELRQRARQLAGELGRELQGDEVFTLRARQGIEEMMQLHYRHRDGRLIPVQVVVSAIRDQHGEVTGYLGIAEDISERQRNQTLKDQFISTVSHELRTPLTAISGALRLLQSGTLGEVPQAMQSMLAIAGNNSQRLGLLINDLLDIEKLMAGRMAFDLQPVSPEQVAQTVVHDLQQLAASRRVELDLRSQSASAIQVDALRLQQILTNLVGNAIKFSDAGGRVSIGFEEAGQWLRIVVQDQGPGIDPAFHERIFQRFAQADGSDQRRAQGTGLGLAICKELTEQMGGHIGFESTPGQGSLFWVEFPGCRTEG</sequence>
<dbReference type="InterPro" id="IPR003661">
    <property type="entry name" value="HisK_dim/P_dom"/>
</dbReference>
<dbReference type="Gene3D" id="3.30.450.20">
    <property type="entry name" value="PAS domain"/>
    <property type="match status" value="1"/>
</dbReference>
<comment type="subcellular location">
    <subcellularLocation>
        <location evidence="2">Cell membrane</location>
    </subcellularLocation>
    <subcellularLocation>
        <location evidence="3">Membrane raft</location>
        <topology evidence="3">Multi-pass membrane protein</topology>
    </subcellularLocation>
</comment>
<evidence type="ECO:0000256" key="7">
    <source>
        <dbReference type="ARBA" id="ARBA00022679"/>
    </source>
</evidence>
<dbReference type="SMART" id="SM00091">
    <property type="entry name" value="PAS"/>
    <property type="match status" value="1"/>
</dbReference>
<dbReference type="InterPro" id="IPR050736">
    <property type="entry name" value="Sensor_HK_Regulatory"/>
</dbReference>
<dbReference type="Pfam" id="PF13426">
    <property type="entry name" value="PAS_9"/>
    <property type="match status" value="1"/>
</dbReference>
<keyword evidence="21" id="KW-1185">Reference proteome</keyword>
<dbReference type="SUPFAM" id="SSF55874">
    <property type="entry name" value="ATPase domain of HSP90 chaperone/DNA topoisomerase II/histidine kinase"/>
    <property type="match status" value="1"/>
</dbReference>
<dbReference type="CDD" id="cd16922">
    <property type="entry name" value="HATPase_EvgS-ArcB-TorS-like"/>
    <property type="match status" value="1"/>
</dbReference>
<evidence type="ECO:0000256" key="9">
    <source>
        <dbReference type="ARBA" id="ARBA00022741"/>
    </source>
</evidence>
<dbReference type="InterPro" id="IPR000014">
    <property type="entry name" value="PAS"/>
</dbReference>
<dbReference type="Pfam" id="PF03924">
    <property type="entry name" value="CHASE"/>
    <property type="match status" value="1"/>
</dbReference>
<dbReference type="STRING" id="1720063.SAMN05216217_101281"/>
<dbReference type="SUPFAM" id="SSF47384">
    <property type="entry name" value="Homodimeric domain of signal transducing histidine kinase"/>
    <property type="match status" value="1"/>
</dbReference>
<reference evidence="21" key="1">
    <citation type="submission" date="2016-10" db="EMBL/GenBank/DDBJ databases">
        <authorList>
            <person name="Varghese N."/>
            <person name="Submissions S."/>
        </authorList>
    </citation>
    <scope>NUCLEOTIDE SEQUENCE [LARGE SCALE GENOMIC DNA]</scope>
    <source>
        <strain evidence="21">DSM 24213</strain>
    </source>
</reference>
<evidence type="ECO:0000259" key="17">
    <source>
        <dbReference type="PROSITE" id="PS50112"/>
    </source>
</evidence>
<evidence type="ECO:0000259" key="19">
    <source>
        <dbReference type="PROSITE" id="PS50839"/>
    </source>
</evidence>
<dbReference type="InterPro" id="IPR035965">
    <property type="entry name" value="PAS-like_dom_sf"/>
</dbReference>
<evidence type="ECO:0000256" key="15">
    <source>
        <dbReference type="SAM" id="Phobius"/>
    </source>
</evidence>
<feature type="domain" description="PAC" evidence="18">
    <location>
        <begin position="393"/>
        <end position="445"/>
    </location>
</feature>
<dbReference type="Gene3D" id="3.30.565.10">
    <property type="entry name" value="Histidine kinase-like ATPase, C-terminal domain"/>
    <property type="match status" value="1"/>
</dbReference>
<dbReference type="PROSITE" id="PS50112">
    <property type="entry name" value="PAS"/>
    <property type="match status" value="1"/>
</dbReference>
<keyword evidence="14 15" id="KW-0472">Membrane</keyword>
<feature type="domain" description="CHASE" evidence="19">
    <location>
        <begin position="112"/>
        <end position="192"/>
    </location>
</feature>